<dbReference type="OrthoDB" id="787888at2"/>
<reference evidence="1 2" key="1">
    <citation type="submission" date="2017-04" db="EMBL/GenBank/DDBJ databases">
        <authorList>
            <person name="Afonso C.L."/>
            <person name="Miller P.J."/>
            <person name="Scott M.A."/>
            <person name="Spackman E."/>
            <person name="Goraichik I."/>
            <person name="Dimitrov K.M."/>
            <person name="Suarez D.L."/>
            <person name="Swayne D.E."/>
        </authorList>
    </citation>
    <scope>NUCLEOTIDE SEQUENCE [LARGE SCALE GENOMIC DNA]</scope>
    <source>
        <strain evidence="1 2">DSM 19625</strain>
    </source>
</reference>
<dbReference type="AlphaFoldDB" id="A0A1W2A1D0"/>
<dbReference type="Proteomes" id="UP000192678">
    <property type="component" value="Unassembled WGS sequence"/>
</dbReference>
<evidence type="ECO:0000313" key="1">
    <source>
        <dbReference type="EMBL" id="SMC54231.1"/>
    </source>
</evidence>
<evidence type="ECO:0000313" key="2">
    <source>
        <dbReference type="Proteomes" id="UP000192678"/>
    </source>
</evidence>
<name>A0A1W2A1D0_9SPHI</name>
<gene>
    <name evidence="1" type="ORF">SAMN04488101_101229</name>
</gene>
<proteinExistence type="predicted"/>
<dbReference type="EMBL" id="FWYB01000001">
    <property type="protein sequence ID" value="SMC54231.1"/>
    <property type="molecule type" value="Genomic_DNA"/>
</dbReference>
<accession>A0A1W2A1D0</accession>
<dbReference type="STRING" id="475255.SAMN04488101_101229"/>
<organism evidence="1 2">
    <name type="scientific">Pedobacter nyackensis</name>
    <dbReference type="NCBI Taxonomy" id="475255"/>
    <lineage>
        <taxon>Bacteria</taxon>
        <taxon>Pseudomonadati</taxon>
        <taxon>Bacteroidota</taxon>
        <taxon>Sphingobacteriia</taxon>
        <taxon>Sphingobacteriales</taxon>
        <taxon>Sphingobacteriaceae</taxon>
        <taxon>Pedobacter</taxon>
    </lineage>
</organism>
<protein>
    <submittedName>
        <fullName evidence="1">Uncharacterized protein</fullName>
    </submittedName>
</protein>
<keyword evidence="2" id="KW-1185">Reference proteome</keyword>
<sequence>MKKLIIILLSILVSGDLLAQKIDYKSGLLQVDGKDLAKVVKIKDKENFGLTSTFELQSMSGETLIIARVATNFVSNRNDNSGFYYQFTFLPVDKVGVFSLSKLGAEKSFAKLIGQSGIVVDDKLDSRKVSEMLARKSENPEVAIEYHLVKRARIGPPNVKDNQIYQTDVLIGKFKDISSNKEFDTYEFSLPDGLVIATVSFAGGNGAKNCNMSTNKDKQTRNAVLKSDGTYGAFKFRTEGVDRNAVALKHIATWLIDGGYL</sequence>
<dbReference type="RefSeq" id="WP_144009358.1">
    <property type="nucleotide sequence ID" value="NZ_FWYB01000001.1"/>
</dbReference>